<evidence type="ECO:0000256" key="1">
    <source>
        <dbReference type="SAM" id="MobiDB-lite"/>
    </source>
</evidence>
<dbReference type="AlphaFoldDB" id="A0A5E4RW32"/>
<feature type="compositionally biased region" description="Basic and acidic residues" evidence="1">
    <location>
        <begin position="46"/>
        <end position="61"/>
    </location>
</feature>
<name>A0A5E4RW32_9BURK</name>
<reference evidence="2 3" key="1">
    <citation type="submission" date="2019-08" db="EMBL/GenBank/DDBJ databases">
        <authorList>
            <person name="Peeters C."/>
        </authorList>
    </citation>
    <scope>NUCLEOTIDE SEQUENCE [LARGE SCALE GENOMIC DNA]</scope>
    <source>
        <strain evidence="2 3">LMG 31108</strain>
    </source>
</reference>
<gene>
    <name evidence="2" type="ORF">PAN31108_00368</name>
</gene>
<feature type="compositionally biased region" description="Basic residues" evidence="1">
    <location>
        <begin position="125"/>
        <end position="134"/>
    </location>
</feature>
<evidence type="ECO:0000313" key="2">
    <source>
        <dbReference type="EMBL" id="VVD66159.1"/>
    </source>
</evidence>
<protein>
    <submittedName>
        <fullName evidence="2">Uncharacterized protein</fullName>
    </submittedName>
</protein>
<evidence type="ECO:0000313" key="3">
    <source>
        <dbReference type="Proteomes" id="UP000406256"/>
    </source>
</evidence>
<dbReference type="RefSeq" id="WP_150667186.1">
    <property type="nucleotide sequence ID" value="NZ_CABPSB010000001.1"/>
</dbReference>
<sequence length="322" mass="34236">MNQRIRLQGAILHAPAQDERNASELPAADVDTAERFRQSLARRGLGRRDAQTPDDAAREQENAGESVYGAVGEKTDETLNDEKRAGEHDGASSGHPADETLSWIPSDARERMMASADAPPGTVHPRPHHHRTPTRRSGASGASAPSGASALSASQDADAHDEETTRALIDAPQGLFPMSDHRQRFDDRPVPERVDETAAGGQAGRAVQRVAAPALHAIVDTVAQALASHRTTSAHTIAQSSAAAPREIVVTLDPSVLPDTRLQLQLSGGALSLRFETSHRQSVALLSDQATALAQRVFRRTGRAVTVSLNGETLAGSHRFAS</sequence>
<proteinExistence type="predicted"/>
<accession>A0A5E4RW32</accession>
<feature type="region of interest" description="Disordered" evidence="1">
    <location>
        <begin position="112"/>
        <end position="163"/>
    </location>
</feature>
<dbReference type="InterPro" id="IPR013390">
    <property type="entry name" value="T3SS_HpaP"/>
</dbReference>
<dbReference type="Pfam" id="PF09483">
    <property type="entry name" value="HpaP"/>
    <property type="match status" value="1"/>
</dbReference>
<feature type="region of interest" description="Disordered" evidence="1">
    <location>
        <begin position="1"/>
        <end position="74"/>
    </location>
</feature>
<organism evidence="2 3">
    <name type="scientific">Pandoraea anhela</name>
    <dbReference type="NCBI Taxonomy" id="2508295"/>
    <lineage>
        <taxon>Bacteria</taxon>
        <taxon>Pseudomonadati</taxon>
        <taxon>Pseudomonadota</taxon>
        <taxon>Betaproteobacteria</taxon>
        <taxon>Burkholderiales</taxon>
        <taxon>Burkholderiaceae</taxon>
        <taxon>Pandoraea</taxon>
    </lineage>
</organism>
<dbReference type="Proteomes" id="UP000406256">
    <property type="component" value="Unassembled WGS sequence"/>
</dbReference>
<keyword evidence="3" id="KW-1185">Reference proteome</keyword>
<feature type="compositionally biased region" description="Low complexity" evidence="1">
    <location>
        <begin position="135"/>
        <end position="156"/>
    </location>
</feature>
<dbReference type="EMBL" id="CABPSB010000001">
    <property type="protein sequence ID" value="VVD66159.1"/>
    <property type="molecule type" value="Genomic_DNA"/>
</dbReference>